<organism evidence="1 2">
    <name type="scientific">Buceros rhinoceros silvestris</name>
    <dbReference type="NCBI Taxonomy" id="175836"/>
    <lineage>
        <taxon>Eukaryota</taxon>
        <taxon>Metazoa</taxon>
        <taxon>Chordata</taxon>
        <taxon>Craniata</taxon>
        <taxon>Vertebrata</taxon>
        <taxon>Euteleostomi</taxon>
        <taxon>Archelosauria</taxon>
        <taxon>Archosauria</taxon>
        <taxon>Dinosauria</taxon>
        <taxon>Saurischia</taxon>
        <taxon>Theropoda</taxon>
        <taxon>Coelurosauria</taxon>
        <taxon>Aves</taxon>
        <taxon>Neognathae</taxon>
        <taxon>Neoaves</taxon>
        <taxon>Telluraves</taxon>
        <taxon>Coraciimorphae</taxon>
        <taxon>Bucerotiformes</taxon>
        <taxon>Bucerotidae</taxon>
        <taxon>Buceros</taxon>
    </lineage>
</organism>
<keyword evidence="2" id="KW-1185">Reference proteome</keyword>
<reference evidence="1 2" key="1">
    <citation type="submission" date="2014-04" db="EMBL/GenBank/DDBJ databases">
        <title>Genome evolution of avian class.</title>
        <authorList>
            <person name="Zhang G."/>
            <person name="Li C."/>
        </authorList>
    </citation>
    <scope>NUCLEOTIDE SEQUENCE [LARGE SCALE GENOMIC DNA]</scope>
    <source>
        <strain evidence="1">BGI_N320</strain>
    </source>
</reference>
<evidence type="ECO:0008006" key="3">
    <source>
        <dbReference type="Google" id="ProtNLM"/>
    </source>
</evidence>
<gene>
    <name evidence="1" type="ORF">N320_07285</name>
</gene>
<evidence type="ECO:0000313" key="2">
    <source>
        <dbReference type="Proteomes" id="UP000054064"/>
    </source>
</evidence>
<proteinExistence type="predicted"/>
<dbReference type="PANTHER" id="PTHR33332">
    <property type="entry name" value="REVERSE TRANSCRIPTASE DOMAIN-CONTAINING PROTEIN"/>
    <property type="match status" value="1"/>
</dbReference>
<feature type="non-terminal residue" evidence="1">
    <location>
        <position position="244"/>
    </location>
</feature>
<dbReference type="Proteomes" id="UP000054064">
    <property type="component" value="Unassembled WGS sequence"/>
</dbReference>
<name>A0A091HDK3_BUCRH</name>
<dbReference type="AlphaFoldDB" id="A0A091HDK3"/>
<feature type="non-terminal residue" evidence="1">
    <location>
        <position position="1"/>
    </location>
</feature>
<accession>A0A091HDK3</accession>
<sequence length="244" mass="28632">RDMEKLENWAHVNLMRFNKAKHKVLHQDQSNPWYQYRLGNEIDSSPVEKDLRVLVDEKLDMNQQCALAAQKANHILGCIKRIVASRSREVILHLCSAVVRLHLEYRVQLWTQHRKNTDLLERVPVKTTKMIRGMEQLCYKNSLRELGLFSLEKRRLQGDLITVFQYLKGAYKKDGESLFSKACCDRTSGNGFKLKEARFRLKIRDKFFIMRVVKYWHRLPGEMVDASSLEIFKVRLDGALGILL</sequence>
<evidence type="ECO:0000313" key="1">
    <source>
        <dbReference type="EMBL" id="KFO93509.1"/>
    </source>
</evidence>
<protein>
    <recommendedName>
        <fullName evidence="3">Reverse transcriptase domain-containing protein</fullName>
    </recommendedName>
</protein>
<dbReference type="EMBL" id="KL533298">
    <property type="protein sequence ID" value="KFO93509.1"/>
    <property type="molecule type" value="Genomic_DNA"/>
</dbReference>